<dbReference type="AlphaFoldDB" id="A0AAD7SMQ1"/>
<protein>
    <submittedName>
        <fullName evidence="2">Uncharacterized protein</fullName>
    </submittedName>
</protein>
<accession>A0AAD7SMQ1</accession>
<feature type="region of interest" description="Disordered" evidence="1">
    <location>
        <begin position="107"/>
        <end position="128"/>
    </location>
</feature>
<reference evidence="2" key="1">
    <citation type="journal article" date="2023" name="Science">
        <title>Genome structures resolve the early diversification of teleost fishes.</title>
        <authorList>
            <person name="Parey E."/>
            <person name="Louis A."/>
            <person name="Montfort J."/>
            <person name="Bouchez O."/>
            <person name="Roques C."/>
            <person name="Iampietro C."/>
            <person name="Lluch J."/>
            <person name="Castinel A."/>
            <person name="Donnadieu C."/>
            <person name="Desvignes T."/>
            <person name="Floi Bucao C."/>
            <person name="Jouanno E."/>
            <person name="Wen M."/>
            <person name="Mejri S."/>
            <person name="Dirks R."/>
            <person name="Jansen H."/>
            <person name="Henkel C."/>
            <person name="Chen W.J."/>
            <person name="Zahm M."/>
            <person name="Cabau C."/>
            <person name="Klopp C."/>
            <person name="Thompson A.W."/>
            <person name="Robinson-Rechavi M."/>
            <person name="Braasch I."/>
            <person name="Lecointre G."/>
            <person name="Bobe J."/>
            <person name="Postlethwait J.H."/>
            <person name="Berthelot C."/>
            <person name="Roest Crollius H."/>
            <person name="Guiguen Y."/>
        </authorList>
    </citation>
    <scope>NUCLEOTIDE SEQUENCE</scope>
    <source>
        <strain evidence="2">NC1722</strain>
    </source>
</reference>
<keyword evidence="3" id="KW-1185">Reference proteome</keyword>
<evidence type="ECO:0000313" key="2">
    <source>
        <dbReference type="EMBL" id="KAJ8404331.1"/>
    </source>
</evidence>
<gene>
    <name evidence="2" type="ORF">AAFF_G00341040</name>
</gene>
<evidence type="ECO:0000313" key="3">
    <source>
        <dbReference type="Proteomes" id="UP001221898"/>
    </source>
</evidence>
<evidence type="ECO:0000256" key="1">
    <source>
        <dbReference type="SAM" id="MobiDB-lite"/>
    </source>
</evidence>
<dbReference type="EMBL" id="JAINUG010000054">
    <property type="protein sequence ID" value="KAJ8404331.1"/>
    <property type="molecule type" value="Genomic_DNA"/>
</dbReference>
<sequence>MATAARLPAEFPRRQREPAEVGAALAPAPSSLALPRRAQLPLRESSGEEHVTESVARRLPDCPTIRRDEANDPLPLCAGFFPPLRPPRRVFSPERVSLASFTPDLLGTARFQSPLPPPPPLARPMGPPRNCIFPLGWGDA</sequence>
<feature type="compositionally biased region" description="Low complexity" evidence="1">
    <location>
        <begin position="23"/>
        <end position="37"/>
    </location>
</feature>
<name>A0AAD7SMQ1_9TELE</name>
<organism evidence="2 3">
    <name type="scientific">Aldrovandia affinis</name>
    <dbReference type="NCBI Taxonomy" id="143900"/>
    <lineage>
        <taxon>Eukaryota</taxon>
        <taxon>Metazoa</taxon>
        <taxon>Chordata</taxon>
        <taxon>Craniata</taxon>
        <taxon>Vertebrata</taxon>
        <taxon>Euteleostomi</taxon>
        <taxon>Actinopterygii</taxon>
        <taxon>Neopterygii</taxon>
        <taxon>Teleostei</taxon>
        <taxon>Notacanthiformes</taxon>
        <taxon>Halosauridae</taxon>
        <taxon>Aldrovandia</taxon>
    </lineage>
</organism>
<feature type="compositionally biased region" description="Pro residues" evidence="1">
    <location>
        <begin position="114"/>
        <end position="127"/>
    </location>
</feature>
<comment type="caution">
    <text evidence="2">The sequence shown here is derived from an EMBL/GenBank/DDBJ whole genome shotgun (WGS) entry which is preliminary data.</text>
</comment>
<dbReference type="Proteomes" id="UP001221898">
    <property type="component" value="Unassembled WGS sequence"/>
</dbReference>
<feature type="region of interest" description="Disordered" evidence="1">
    <location>
        <begin position="1"/>
        <end position="37"/>
    </location>
</feature>
<proteinExistence type="predicted"/>